<sequence length="241" mass="25339">MEKEKLKNVKKGGDQIIKRVGNTAESVLYSAKRYDIKLPAKGAVNVYDKTIKNAHGKATWTFRIDTPHPGAPTPHLNVNEALSGVTDPHIPISSGQLAAAQTTGKVLQKVNKVAVPIAIAIDTARVGYAIYKDVDNGTSRNVVETGASVAGGWGGGYVGAAGGAAIGTAIFPCLGTFVGAIVGGIVGGIGGSLGAAKLTQVVGDKLEYNVKKRKCRGCKKTFKARFYKGEKNQWLCKECRK</sequence>
<evidence type="ECO:0000313" key="2">
    <source>
        <dbReference type="WBParaSite" id="ES5_v2.g26927.t1"/>
    </source>
</evidence>
<dbReference type="Proteomes" id="UP000887579">
    <property type="component" value="Unplaced"/>
</dbReference>
<accession>A0AC34GB55</accession>
<dbReference type="WBParaSite" id="ES5_v2.g26927.t1">
    <property type="protein sequence ID" value="ES5_v2.g26927.t1"/>
    <property type="gene ID" value="ES5_v2.g26927"/>
</dbReference>
<protein>
    <submittedName>
        <fullName evidence="2">Uncharacterized protein</fullName>
    </submittedName>
</protein>
<reference evidence="2" key="1">
    <citation type="submission" date="2022-11" db="UniProtKB">
        <authorList>
            <consortium name="WormBaseParasite"/>
        </authorList>
    </citation>
    <scope>IDENTIFICATION</scope>
</reference>
<evidence type="ECO:0000313" key="1">
    <source>
        <dbReference type="Proteomes" id="UP000887579"/>
    </source>
</evidence>
<organism evidence="1 2">
    <name type="scientific">Panagrolaimus sp. ES5</name>
    <dbReference type="NCBI Taxonomy" id="591445"/>
    <lineage>
        <taxon>Eukaryota</taxon>
        <taxon>Metazoa</taxon>
        <taxon>Ecdysozoa</taxon>
        <taxon>Nematoda</taxon>
        <taxon>Chromadorea</taxon>
        <taxon>Rhabditida</taxon>
        <taxon>Tylenchina</taxon>
        <taxon>Panagrolaimomorpha</taxon>
        <taxon>Panagrolaimoidea</taxon>
        <taxon>Panagrolaimidae</taxon>
        <taxon>Panagrolaimus</taxon>
    </lineage>
</organism>
<proteinExistence type="predicted"/>
<name>A0AC34GB55_9BILA</name>